<dbReference type="Pfam" id="PF02931">
    <property type="entry name" value="Neur_chan_LBD"/>
    <property type="match status" value="1"/>
</dbReference>
<dbReference type="EMBL" id="MRZV01001202">
    <property type="protein sequence ID" value="PIK39765.1"/>
    <property type="molecule type" value="Genomic_DNA"/>
</dbReference>
<gene>
    <name evidence="9" type="ORF">BSL78_23386</name>
</gene>
<evidence type="ECO:0000256" key="6">
    <source>
        <dbReference type="SAM" id="Phobius"/>
    </source>
</evidence>
<proteinExistence type="predicted"/>
<dbReference type="Gene3D" id="1.20.58.390">
    <property type="entry name" value="Neurotransmitter-gated ion-channel transmembrane domain"/>
    <property type="match status" value="1"/>
</dbReference>
<feature type="compositionally biased region" description="Basic and acidic residues" evidence="5">
    <location>
        <begin position="269"/>
        <end position="280"/>
    </location>
</feature>
<dbReference type="OrthoDB" id="5975154at2759"/>
<feature type="transmembrane region" description="Helical" evidence="6">
    <location>
        <begin position="130"/>
        <end position="148"/>
    </location>
</feature>
<feature type="region of interest" description="Disordered" evidence="5">
    <location>
        <begin position="236"/>
        <end position="286"/>
    </location>
</feature>
<evidence type="ECO:0000313" key="9">
    <source>
        <dbReference type="EMBL" id="PIK39765.1"/>
    </source>
</evidence>
<dbReference type="InterPro" id="IPR038050">
    <property type="entry name" value="Neuro_actylchol_rec"/>
</dbReference>
<sequence>MQLGGALIQTTQCPVNVVYFPFDSQACPFYFLPENQIEEHVTLYADSNLFTSFVESNQWDLLKVTATNATYYDLPDYVENRPVSNYSAVFSVSLKRDPSYYIQTLIIPSTILCALAFVTFLAPPDSGERISLGVSMVLGLTVFQLLVSETLPVASKDTPLLGEYLTENFSMACLAVPFSLFSINIAYGDSPFSSMKRPWLRRAFLEILPAMLFVTTYKDRLREEIVNEIEVKPSTVTNSDEESDVGDSDVKKVTKVKRNQIEPTQDNIPQKELKSVDKESFNYMDQ</sequence>
<keyword evidence="10" id="KW-1185">Reference proteome</keyword>
<dbReference type="InterPro" id="IPR036734">
    <property type="entry name" value="Neur_chan_lig-bd_sf"/>
</dbReference>
<dbReference type="PROSITE" id="PS00236">
    <property type="entry name" value="NEUROTR_ION_CHANNEL"/>
    <property type="match status" value="1"/>
</dbReference>
<evidence type="ECO:0000256" key="1">
    <source>
        <dbReference type="ARBA" id="ARBA00004141"/>
    </source>
</evidence>
<protein>
    <submittedName>
        <fullName evidence="9">Nicotinic acetylcholine receptor subunit type N</fullName>
    </submittedName>
</protein>
<dbReference type="InterPro" id="IPR006201">
    <property type="entry name" value="Neur_channel"/>
</dbReference>
<feature type="domain" description="Neurotransmitter-gated ion-channel transmembrane" evidence="8">
    <location>
        <begin position="105"/>
        <end position="267"/>
    </location>
</feature>
<dbReference type="SUPFAM" id="SSF63712">
    <property type="entry name" value="Nicotinic receptor ligand binding domain-like"/>
    <property type="match status" value="1"/>
</dbReference>
<dbReference type="STRING" id="307972.A0A2G8JVR0"/>
<evidence type="ECO:0000256" key="3">
    <source>
        <dbReference type="ARBA" id="ARBA00022989"/>
    </source>
</evidence>
<dbReference type="CDD" id="cd19051">
    <property type="entry name" value="LGIC_TM_cation"/>
    <property type="match status" value="1"/>
</dbReference>
<comment type="caution">
    <text evidence="9">The sequence shown here is derived from an EMBL/GenBank/DDBJ whole genome shotgun (WGS) entry which is preliminary data.</text>
</comment>
<dbReference type="AlphaFoldDB" id="A0A2G8JVR0"/>
<dbReference type="GO" id="GO:0016020">
    <property type="term" value="C:membrane"/>
    <property type="evidence" value="ECO:0007669"/>
    <property type="project" value="UniProtKB-SubCell"/>
</dbReference>
<dbReference type="GO" id="GO:0005230">
    <property type="term" value="F:extracellular ligand-gated monoatomic ion channel activity"/>
    <property type="evidence" value="ECO:0007669"/>
    <property type="project" value="InterPro"/>
</dbReference>
<dbReference type="InterPro" id="IPR036719">
    <property type="entry name" value="Neuro-gated_channel_TM_sf"/>
</dbReference>
<dbReference type="PANTHER" id="PTHR18945">
    <property type="entry name" value="NEUROTRANSMITTER GATED ION CHANNEL"/>
    <property type="match status" value="1"/>
</dbReference>
<dbReference type="InterPro" id="IPR006202">
    <property type="entry name" value="Neur_chan_lig-bd"/>
</dbReference>
<accession>A0A2G8JVR0</accession>
<dbReference type="Pfam" id="PF02932">
    <property type="entry name" value="Neur_chan_memb"/>
    <property type="match status" value="1"/>
</dbReference>
<evidence type="ECO:0000259" key="8">
    <source>
        <dbReference type="Pfam" id="PF02932"/>
    </source>
</evidence>
<dbReference type="SUPFAM" id="SSF90112">
    <property type="entry name" value="Neurotransmitter-gated ion-channel transmembrane pore"/>
    <property type="match status" value="1"/>
</dbReference>
<dbReference type="GO" id="GO:0004888">
    <property type="term" value="F:transmembrane signaling receptor activity"/>
    <property type="evidence" value="ECO:0007669"/>
    <property type="project" value="InterPro"/>
</dbReference>
<keyword evidence="3 6" id="KW-1133">Transmembrane helix</keyword>
<evidence type="ECO:0000313" key="10">
    <source>
        <dbReference type="Proteomes" id="UP000230750"/>
    </source>
</evidence>
<keyword evidence="4 6" id="KW-0472">Membrane</keyword>
<evidence type="ECO:0000256" key="2">
    <source>
        <dbReference type="ARBA" id="ARBA00022692"/>
    </source>
</evidence>
<reference evidence="9 10" key="1">
    <citation type="journal article" date="2017" name="PLoS Biol.">
        <title>The sea cucumber genome provides insights into morphological evolution and visceral regeneration.</title>
        <authorList>
            <person name="Zhang X."/>
            <person name="Sun L."/>
            <person name="Yuan J."/>
            <person name="Sun Y."/>
            <person name="Gao Y."/>
            <person name="Zhang L."/>
            <person name="Li S."/>
            <person name="Dai H."/>
            <person name="Hamel J.F."/>
            <person name="Liu C."/>
            <person name="Yu Y."/>
            <person name="Liu S."/>
            <person name="Lin W."/>
            <person name="Guo K."/>
            <person name="Jin S."/>
            <person name="Xu P."/>
            <person name="Storey K.B."/>
            <person name="Huan P."/>
            <person name="Zhang T."/>
            <person name="Zhou Y."/>
            <person name="Zhang J."/>
            <person name="Lin C."/>
            <person name="Li X."/>
            <person name="Xing L."/>
            <person name="Huo D."/>
            <person name="Sun M."/>
            <person name="Wang L."/>
            <person name="Mercier A."/>
            <person name="Li F."/>
            <person name="Yang H."/>
            <person name="Xiang J."/>
        </authorList>
    </citation>
    <scope>NUCLEOTIDE SEQUENCE [LARGE SCALE GENOMIC DNA]</scope>
    <source>
        <strain evidence="9">Shaxun</strain>
        <tissue evidence="9">Muscle</tissue>
    </source>
</reference>
<dbReference type="Gene3D" id="2.70.170.10">
    <property type="entry name" value="Neurotransmitter-gated ion-channel ligand-binding domain"/>
    <property type="match status" value="1"/>
</dbReference>
<feature type="domain" description="Neurotransmitter-gated ion-channel ligand-binding" evidence="7">
    <location>
        <begin position="8"/>
        <end position="73"/>
    </location>
</feature>
<comment type="subcellular location">
    <subcellularLocation>
        <location evidence="1">Membrane</location>
        <topology evidence="1">Multi-pass membrane protein</topology>
    </subcellularLocation>
</comment>
<evidence type="ECO:0000256" key="5">
    <source>
        <dbReference type="SAM" id="MobiDB-lite"/>
    </source>
</evidence>
<dbReference type="InterPro" id="IPR006029">
    <property type="entry name" value="Neurotrans-gated_channel_TM"/>
</dbReference>
<feature type="transmembrane region" description="Helical" evidence="6">
    <location>
        <begin position="100"/>
        <end position="123"/>
    </location>
</feature>
<evidence type="ECO:0000256" key="4">
    <source>
        <dbReference type="ARBA" id="ARBA00023136"/>
    </source>
</evidence>
<dbReference type="Proteomes" id="UP000230750">
    <property type="component" value="Unassembled WGS sequence"/>
</dbReference>
<dbReference type="InterPro" id="IPR018000">
    <property type="entry name" value="Neurotransmitter_ion_chnl_CS"/>
</dbReference>
<name>A0A2G8JVR0_STIJA</name>
<organism evidence="9 10">
    <name type="scientific">Stichopus japonicus</name>
    <name type="common">Sea cucumber</name>
    <dbReference type="NCBI Taxonomy" id="307972"/>
    <lineage>
        <taxon>Eukaryota</taxon>
        <taxon>Metazoa</taxon>
        <taxon>Echinodermata</taxon>
        <taxon>Eleutherozoa</taxon>
        <taxon>Echinozoa</taxon>
        <taxon>Holothuroidea</taxon>
        <taxon>Aspidochirotacea</taxon>
        <taxon>Aspidochirotida</taxon>
        <taxon>Stichopodidae</taxon>
        <taxon>Apostichopus</taxon>
    </lineage>
</organism>
<feature type="transmembrane region" description="Helical" evidence="6">
    <location>
        <begin position="168"/>
        <end position="187"/>
    </location>
</feature>
<keyword evidence="2 6" id="KW-0812">Transmembrane</keyword>
<keyword evidence="9" id="KW-0675">Receptor</keyword>
<evidence type="ECO:0000259" key="7">
    <source>
        <dbReference type="Pfam" id="PF02931"/>
    </source>
</evidence>